<gene>
    <name evidence="4" type="ORF">BDA99DRAFT_525358</name>
</gene>
<organism evidence="4 5">
    <name type="scientific">Phascolomyces articulosus</name>
    <dbReference type="NCBI Taxonomy" id="60185"/>
    <lineage>
        <taxon>Eukaryota</taxon>
        <taxon>Fungi</taxon>
        <taxon>Fungi incertae sedis</taxon>
        <taxon>Mucoromycota</taxon>
        <taxon>Mucoromycotina</taxon>
        <taxon>Mucoromycetes</taxon>
        <taxon>Mucorales</taxon>
        <taxon>Lichtheimiaceae</taxon>
        <taxon>Phascolomyces</taxon>
    </lineage>
</organism>
<dbReference type="PANTHER" id="PTHR19316:SF18">
    <property type="entry name" value="HSP70-BINDING PROTEIN 1"/>
    <property type="match status" value="1"/>
</dbReference>
<sequence length="295" mass="32795">MEKLLQWAVNNSDQEALKKQAEAIRKGEAQADPSKFDPAIIEAILGKDDATRMKEAVECIVDPKDTLENKEIALDNLEMLIEGIDNANNIENMKLWPSILSQLTTEEAAIRKGIAWVCGTAMQNNPKAQEAFLANNGLEKLVELLKTEQNKQVKATVIYAVSGLLKHSPKAQEAFGEKGGFEALFDIVKPTSEPTILRKTIFLFNSLLIENKQFGTKLLEQGGLKDLGAVLAKYTEDDEDDEDMVEKTLRTSHTLITETKATIPAEFKQYAQKAADKFGKENLNMAESEWILLLA</sequence>
<dbReference type="Gene3D" id="1.25.10.10">
    <property type="entry name" value="Leucine-rich Repeat Variant"/>
    <property type="match status" value="1"/>
</dbReference>
<dbReference type="Pfam" id="PF08609">
    <property type="entry name" value="Fes1"/>
    <property type="match status" value="1"/>
</dbReference>
<protein>
    <submittedName>
        <fullName evidence="4">Armadillo-type protein</fullName>
    </submittedName>
</protein>
<dbReference type="SUPFAM" id="SSF48371">
    <property type="entry name" value="ARM repeat"/>
    <property type="match status" value="1"/>
</dbReference>
<evidence type="ECO:0000313" key="5">
    <source>
        <dbReference type="Proteomes" id="UP001209540"/>
    </source>
</evidence>
<evidence type="ECO:0000259" key="3">
    <source>
        <dbReference type="Pfam" id="PF08609"/>
    </source>
</evidence>
<dbReference type="GO" id="GO:0005783">
    <property type="term" value="C:endoplasmic reticulum"/>
    <property type="evidence" value="ECO:0007669"/>
    <property type="project" value="TreeGrafter"/>
</dbReference>
<reference evidence="4" key="1">
    <citation type="journal article" date="2022" name="IScience">
        <title>Evolution of zygomycete secretomes and the origins of terrestrial fungal ecologies.</title>
        <authorList>
            <person name="Chang Y."/>
            <person name="Wang Y."/>
            <person name="Mondo S."/>
            <person name="Ahrendt S."/>
            <person name="Andreopoulos W."/>
            <person name="Barry K."/>
            <person name="Beard J."/>
            <person name="Benny G.L."/>
            <person name="Blankenship S."/>
            <person name="Bonito G."/>
            <person name="Cuomo C."/>
            <person name="Desiro A."/>
            <person name="Gervers K.A."/>
            <person name="Hundley H."/>
            <person name="Kuo A."/>
            <person name="LaButti K."/>
            <person name="Lang B.F."/>
            <person name="Lipzen A."/>
            <person name="O'Donnell K."/>
            <person name="Pangilinan J."/>
            <person name="Reynolds N."/>
            <person name="Sandor L."/>
            <person name="Smith M.E."/>
            <person name="Tsang A."/>
            <person name="Grigoriev I.V."/>
            <person name="Stajich J.E."/>
            <person name="Spatafora J.W."/>
        </authorList>
    </citation>
    <scope>NUCLEOTIDE SEQUENCE</scope>
    <source>
        <strain evidence="4">RSA 2281</strain>
    </source>
</reference>
<comment type="similarity">
    <text evidence="1">Belongs to the FES1 family.</text>
</comment>
<dbReference type="AlphaFoldDB" id="A0AAD5K2P2"/>
<comment type="caution">
    <text evidence="4">The sequence shown here is derived from an EMBL/GenBank/DDBJ whole genome shotgun (WGS) entry which is preliminary data.</text>
</comment>
<dbReference type="InterPro" id="IPR016024">
    <property type="entry name" value="ARM-type_fold"/>
</dbReference>
<evidence type="ECO:0000256" key="1">
    <source>
        <dbReference type="ARBA" id="ARBA00011045"/>
    </source>
</evidence>
<name>A0AAD5K2P2_9FUNG</name>
<dbReference type="InterPro" id="IPR013918">
    <property type="entry name" value="Nucleotide_exch_fac_Fes1"/>
</dbReference>
<dbReference type="GO" id="GO:0000774">
    <property type="term" value="F:adenyl-nucleotide exchange factor activity"/>
    <property type="evidence" value="ECO:0007669"/>
    <property type="project" value="TreeGrafter"/>
</dbReference>
<proteinExistence type="inferred from homology"/>
<dbReference type="InterPro" id="IPR050693">
    <property type="entry name" value="Hsp70_NEF-Inhibitors"/>
</dbReference>
<evidence type="ECO:0000313" key="4">
    <source>
        <dbReference type="EMBL" id="KAI9248314.1"/>
    </source>
</evidence>
<dbReference type="PANTHER" id="PTHR19316">
    <property type="entry name" value="PROTEIN FOLDING REGULATOR"/>
    <property type="match status" value="1"/>
</dbReference>
<dbReference type="InterPro" id="IPR011989">
    <property type="entry name" value="ARM-like"/>
</dbReference>
<dbReference type="EMBL" id="JAIXMP010000039">
    <property type="protein sequence ID" value="KAI9248314.1"/>
    <property type="molecule type" value="Genomic_DNA"/>
</dbReference>
<keyword evidence="5" id="KW-1185">Reference proteome</keyword>
<accession>A0AAD5K2P2</accession>
<evidence type="ECO:0000256" key="2">
    <source>
        <dbReference type="ARBA" id="ARBA00022737"/>
    </source>
</evidence>
<feature type="domain" description="Nucleotide exchange factor Fes1" evidence="3">
    <location>
        <begin position="1"/>
        <end position="90"/>
    </location>
</feature>
<reference evidence="4" key="2">
    <citation type="submission" date="2023-02" db="EMBL/GenBank/DDBJ databases">
        <authorList>
            <consortium name="DOE Joint Genome Institute"/>
            <person name="Mondo S.J."/>
            <person name="Chang Y."/>
            <person name="Wang Y."/>
            <person name="Ahrendt S."/>
            <person name="Andreopoulos W."/>
            <person name="Barry K."/>
            <person name="Beard J."/>
            <person name="Benny G.L."/>
            <person name="Blankenship S."/>
            <person name="Bonito G."/>
            <person name="Cuomo C."/>
            <person name="Desiro A."/>
            <person name="Gervers K.A."/>
            <person name="Hundley H."/>
            <person name="Kuo A."/>
            <person name="LaButti K."/>
            <person name="Lang B.F."/>
            <person name="Lipzen A."/>
            <person name="O'Donnell K."/>
            <person name="Pangilinan J."/>
            <person name="Reynolds N."/>
            <person name="Sandor L."/>
            <person name="Smith M.W."/>
            <person name="Tsang A."/>
            <person name="Grigoriev I.V."/>
            <person name="Stajich J.E."/>
            <person name="Spatafora J.W."/>
        </authorList>
    </citation>
    <scope>NUCLEOTIDE SEQUENCE</scope>
    <source>
        <strain evidence="4">RSA 2281</strain>
    </source>
</reference>
<dbReference type="Proteomes" id="UP001209540">
    <property type="component" value="Unassembled WGS sequence"/>
</dbReference>
<keyword evidence="2" id="KW-0677">Repeat</keyword>